<evidence type="ECO:0000313" key="4">
    <source>
        <dbReference type="Proteomes" id="UP001652740"/>
    </source>
</evidence>
<accession>A0ABM3MXU6</accession>
<organism evidence="4 5">
    <name type="scientific">Galleria mellonella</name>
    <name type="common">Greater wax moth</name>
    <dbReference type="NCBI Taxonomy" id="7137"/>
    <lineage>
        <taxon>Eukaryota</taxon>
        <taxon>Metazoa</taxon>
        <taxon>Ecdysozoa</taxon>
        <taxon>Arthropoda</taxon>
        <taxon>Hexapoda</taxon>
        <taxon>Insecta</taxon>
        <taxon>Pterygota</taxon>
        <taxon>Neoptera</taxon>
        <taxon>Endopterygota</taxon>
        <taxon>Lepidoptera</taxon>
        <taxon>Glossata</taxon>
        <taxon>Ditrysia</taxon>
        <taxon>Pyraloidea</taxon>
        <taxon>Pyralidae</taxon>
        <taxon>Galleriinae</taxon>
        <taxon>Galleria</taxon>
    </lineage>
</organism>
<dbReference type="PIRSF" id="PIRSF000137">
    <property type="entry name" value="Alcohol_oxidase"/>
    <property type="match status" value="1"/>
</dbReference>
<evidence type="ECO:0000256" key="2">
    <source>
        <dbReference type="SAM" id="SignalP"/>
    </source>
</evidence>
<dbReference type="Gene3D" id="3.30.560.10">
    <property type="entry name" value="Glucose Oxidase, domain 3"/>
    <property type="match status" value="1"/>
</dbReference>
<keyword evidence="4" id="KW-1185">Reference proteome</keyword>
<dbReference type="Pfam" id="PF00732">
    <property type="entry name" value="GMC_oxred_N"/>
    <property type="match status" value="1"/>
</dbReference>
<name>A0ABM3MXU6_GALME</name>
<dbReference type="SUPFAM" id="SSF51905">
    <property type="entry name" value="FAD/NAD(P)-binding domain"/>
    <property type="match status" value="1"/>
</dbReference>
<proteinExistence type="inferred from homology"/>
<dbReference type="InterPro" id="IPR012132">
    <property type="entry name" value="GMC_OxRdtase"/>
</dbReference>
<dbReference type="RefSeq" id="XP_052756179.1">
    <property type="nucleotide sequence ID" value="XM_052900219.1"/>
</dbReference>
<protein>
    <submittedName>
        <fullName evidence="5">Glucose dehydrogenase [FAD, quinone]-like</fullName>
    </submittedName>
</protein>
<keyword evidence="2" id="KW-0732">Signal</keyword>
<dbReference type="PANTHER" id="PTHR11552:SF208">
    <property type="entry name" value="RE36204P-RELATED"/>
    <property type="match status" value="1"/>
</dbReference>
<feature type="domain" description="Glucose-methanol-choline oxidoreductase N-terminal" evidence="3">
    <location>
        <begin position="394"/>
        <end position="408"/>
    </location>
</feature>
<feature type="signal peptide" evidence="2">
    <location>
        <begin position="1"/>
        <end position="22"/>
    </location>
</feature>
<dbReference type="SUPFAM" id="SSF54373">
    <property type="entry name" value="FAD-linked reductases, C-terminal domain"/>
    <property type="match status" value="1"/>
</dbReference>
<sequence>MINLKKTVIILIVASFFNALNAELDDDYITIESEDNNEIEFKSKLDINPRKGKILWPYPVNYMSEDETNEKNNSSQHADDNKKREQRFLRFSYPQSPIVDLMMQTVGINYSPHTNDPFEFLRDSYPLPKGYSQPLDEYDYIIVGAGAAGSVLASRLTEDKPRAMVLVLEAGKPEMLLSDIPALALYLQRTDYTWQYSMEHQPGVCLGSEEQRCFWPRGKAVGGTSVTNLMLYTRGRPQDWDRIAADGNYGWSYNDVLYYYKKSERAELKKYKNAEYRGREGELTVENIPFKTGLVEAFLQSGRDFGHPTVDYNAPDQFGFGYAQTTTNKGHRLSSAKAFLHPHKRRRNLHILSETRATKVLIEPQTKRAYAVEYIRNGIKYTARCRREVVLSAGPIASPQLLILSGVGPREHLENLGIPVVADLKVGRTLYDHIAFPGVIFKLNTTNASLLEPKVATLPNLMQWLQFGDGLLTTPGLIEALGYIKTSQSEDVELVPDIALVSMGGSITADAGGATRKAWRISDKTYYTAFGPLSGSDTWSAVPLLLQPKSKGYLELRDNNPYSYPKLYGNYLTDPKDMATLKEAVKYIIRLGESEAFKKYNPKLFLPEYPTCKNHAPGSDSYWECAIRTMLITVHHQIATCKMGPASDPYAVVDPELRVYGIGGLRVVDSSIIPRPTSAHTNAPAIMIGEKGADLIKNTWLNVVS</sequence>
<dbReference type="Gene3D" id="3.50.50.60">
    <property type="entry name" value="FAD/NAD(P)-binding domain"/>
    <property type="match status" value="1"/>
</dbReference>
<dbReference type="Proteomes" id="UP001652740">
    <property type="component" value="Unplaced"/>
</dbReference>
<dbReference type="Pfam" id="PF05199">
    <property type="entry name" value="GMC_oxred_C"/>
    <property type="match status" value="1"/>
</dbReference>
<dbReference type="InterPro" id="IPR007867">
    <property type="entry name" value="GMC_OxRtase_C"/>
</dbReference>
<dbReference type="GeneID" id="113518642"/>
<dbReference type="InterPro" id="IPR036188">
    <property type="entry name" value="FAD/NAD-bd_sf"/>
</dbReference>
<reference evidence="5" key="1">
    <citation type="submission" date="2025-08" db="UniProtKB">
        <authorList>
            <consortium name="RefSeq"/>
        </authorList>
    </citation>
    <scope>IDENTIFICATION</scope>
    <source>
        <tissue evidence="5">Whole larvae</tissue>
    </source>
</reference>
<evidence type="ECO:0000313" key="5">
    <source>
        <dbReference type="RefSeq" id="XP_052756179.1"/>
    </source>
</evidence>
<dbReference type="PANTHER" id="PTHR11552">
    <property type="entry name" value="GLUCOSE-METHANOL-CHOLINE GMC OXIDOREDUCTASE"/>
    <property type="match status" value="1"/>
</dbReference>
<dbReference type="PROSITE" id="PS00624">
    <property type="entry name" value="GMC_OXRED_2"/>
    <property type="match status" value="1"/>
</dbReference>
<evidence type="ECO:0000256" key="1">
    <source>
        <dbReference type="ARBA" id="ARBA00010790"/>
    </source>
</evidence>
<feature type="chain" id="PRO_5047476647" evidence="2">
    <location>
        <begin position="23"/>
        <end position="705"/>
    </location>
</feature>
<gene>
    <name evidence="5" type="primary">LOC113518642</name>
</gene>
<evidence type="ECO:0000259" key="3">
    <source>
        <dbReference type="PROSITE" id="PS00624"/>
    </source>
</evidence>
<dbReference type="InterPro" id="IPR000172">
    <property type="entry name" value="GMC_OxRdtase_N"/>
</dbReference>
<comment type="similarity">
    <text evidence="1">Belongs to the GMC oxidoreductase family.</text>
</comment>